<dbReference type="GO" id="GO:0016042">
    <property type="term" value="P:lipid catabolic process"/>
    <property type="evidence" value="ECO:0007669"/>
    <property type="project" value="UniProtKB-UniRule"/>
</dbReference>
<name>A0AAW4FGL7_9HYPH</name>
<evidence type="ECO:0000313" key="7">
    <source>
        <dbReference type="Proteomes" id="UP000744980"/>
    </source>
</evidence>
<dbReference type="SUPFAM" id="SSF52151">
    <property type="entry name" value="FabD/lysophospholipase-like"/>
    <property type="match status" value="1"/>
</dbReference>
<dbReference type="PROSITE" id="PS51635">
    <property type="entry name" value="PNPLA"/>
    <property type="match status" value="1"/>
</dbReference>
<comment type="caution">
    <text evidence="6">The sequence shown here is derived from an EMBL/GenBank/DDBJ whole genome shotgun (WGS) entry which is preliminary data.</text>
</comment>
<feature type="transmembrane region" description="Helical" evidence="4">
    <location>
        <begin position="158"/>
        <end position="178"/>
    </location>
</feature>
<organism evidence="6 7">
    <name type="scientific">Ensifer canadensis</name>
    <dbReference type="NCBI Taxonomy" id="555315"/>
    <lineage>
        <taxon>Bacteria</taxon>
        <taxon>Pseudomonadati</taxon>
        <taxon>Pseudomonadota</taxon>
        <taxon>Alphaproteobacteria</taxon>
        <taxon>Hyphomicrobiales</taxon>
        <taxon>Rhizobiaceae</taxon>
        <taxon>Sinorhizobium/Ensifer group</taxon>
        <taxon>Ensifer</taxon>
    </lineage>
</organism>
<evidence type="ECO:0000256" key="3">
    <source>
        <dbReference type="SAM" id="MobiDB-lite"/>
    </source>
</evidence>
<keyword evidence="4" id="KW-1133">Transmembrane helix</keyword>
<dbReference type="Proteomes" id="UP000744980">
    <property type="component" value="Unassembled WGS sequence"/>
</dbReference>
<feature type="region of interest" description="Disordered" evidence="3">
    <location>
        <begin position="567"/>
        <end position="607"/>
    </location>
</feature>
<sequence length="607" mass="65706">MNDTTFRYAKPSEECDLIMKGGITSGVVFPRAITELATRYRFMHIGGTSAGAIAAVMTAAAEYRRQTGATVEEKNAGFALIDGMPGELAANLSTFFQPSADTAPLFRIGMAAIRTQHSRAMACALETLRVFALPALLGAAPGILILIAGVLGTGAATILLGIVTALTGAILMILYQFYQAVAVLLPANDFGLCSGLTQPGMKNPAFTNWISERIEAIAGPLRQDGSDRPLTIGDLEAHDITLRSVTTDLSSRRPYELPFGDRVHNYRKSEFEALFPSSIMAYLLKESKPRDIVAADGSKDFYQLPPANKLPVAILARMSLSFPGLIRAVPLYRYDYSLKSSARRDPATHIRCLFSDGGITSNFPIHLFDGLLPGRPTFGISLASYDQRRHGDDADGASRVYLPRRTSEGKVAPIYPVDGLFGFVGAILDTARNWQDTLQSQLHGYSERIVEVRLDDDKEGGLNLDMDRETVAYLSALGGKAGETLLNDFDFNEHRWRRALTMLPTLAESLRKLSARYNAPPTDSTADYPTILTKYDPTGLVGSSKAERAALNDFAFKLAEIGAALDQRPIPPASTQKADLRITASMDTNPRGATPAKPIVPAPAPDS</sequence>
<feature type="domain" description="PNPLA" evidence="5">
    <location>
        <begin position="17"/>
        <end position="369"/>
    </location>
</feature>
<dbReference type="GO" id="GO:0016787">
    <property type="term" value="F:hydrolase activity"/>
    <property type="evidence" value="ECO:0007669"/>
    <property type="project" value="UniProtKB-UniRule"/>
</dbReference>
<evidence type="ECO:0000313" key="6">
    <source>
        <dbReference type="EMBL" id="MBM3089857.1"/>
    </source>
</evidence>
<keyword evidence="2" id="KW-0442">Lipid degradation</keyword>
<feature type="short sequence motif" description="GXSXG" evidence="2">
    <location>
        <begin position="47"/>
        <end position="51"/>
    </location>
</feature>
<feature type="active site" description="Nucleophile" evidence="2">
    <location>
        <position position="49"/>
    </location>
</feature>
<feature type="transmembrane region" description="Helical" evidence="4">
    <location>
        <begin position="131"/>
        <end position="151"/>
    </location>
</feature>
<evidence type="ECO:0000259" key="5">
    <source>
        <dbReference type="PROSITE" id="PS51635"/>
    </source>
</evidence>
<gene>
    <name evidence="6" type="ORF">GFB56_03385</name>
</gene>
<feature type="short sequence motif" description="DGA/G" evidence="2">
    <location>
        <begin position="356"/>
        <end position="358"/>
    </location>
</feature>
<keyword evidence="2" id="KW-0378">Hydrolase</keyword>
<reference evidence="6 7" key="1">
    <citation type="submission" date="2020-01" db="EMBL/GenBank/DDBJ databases">
        <title>Draft genome assembly of Ensifer adhaerens T173.</title>
        <authorList>
            <person name="Craig J.E."/>
            <person name="Stinchcombe J.R."/>
        </authorList>
    </citation>
    <scope>NUCLEOTIDE SEQUENCE [LARGE SCALE GENOMIC DNA]</scope>
    <source>
        <strain evidence="6 7">T173</strain>
    </source>
</reference>
<accession>A0AAW4FGL7</accession>
<proteinExistence type="predicted"/>
<comment type="caution">
    <text evidence="2">Lacks conserved residue(s) required for the propagation of feature annotation.</text>
</comment>
<evidence type="ECO:0000256" key="2">
    <source>
        <dbReference type="PROSITE-ProRule" id="PRU01161"/>
    </source>
</evidence>
<feature type="active site" description="Proton acceptor" evidence="2">
    <location>
        <position position="356"/>
    </location>
</feature>
<keyword evidence="4" id="KW-0472">Membrane</keyword>
<dbReference type="Gene3D" id="3.40.1090.10">
    <property type="entry name" value="Cytosolic phospholipase A2 catalytic domain"/>
    <property type="match status" value="1"/>
</dbReference>
<evidence type="ECO:0000256" key="4">
    <source>
        <dbReference type="SAM" id="Phobius"/>
    </source>
</evidence>
<dbReference type="InterPro" id="IPR002641">
    <property type="entry name" value="PNPLA_dom"/>
</dbReference>
<keyword evidence="1 2" id="KW-0443">Lipid metabolism</keyword>
<keyword evidence="7" id="KW-1185">Reference proteome</keyword>
<protein>
    <recommendedName>
        <fullName evidence="5">PNPLA domain-containing protein</fullName>
    </recommendedName>
</protein>
<dbReference type="InterPro" id="IPR016035">
    <property type="entry name" value="Acyl_Trfase/lysoPLipase"/>
</dbReference>
<dbReference type="RefSeq" id="WP_025425481.1">
    <property type="nucleotide sequence ID" value="NZ_CP083370.1"/>
</dbReference>
<feature type="compositionally biased region" description="Pro residues" evidence="3">
    <location>
        <begin position="598"/>
        <end position="607"/>
    </location>
</feature>
<dbReference type="EMBL" id="WXFA01000002">
    <property type="protein sequence ID" value="MBM3089857.1"/>
    <property type="molecule type" value="Genomic_DNA"/>
</dbReference>
<evidence type="ECO:0000256" key="1">
    <source>
        <dbReference type="ARBA" id="ARBA00023098"/>
    </source>
</evidence>
<dbReference type="AlphaFoldDB" id="A0AAW4FGL7"/>
<keyword evidence="4" id="KW-0812">Transmembrane</keyword>